<reference evidence="2" key="1">
    <citation type="submission" date="2016-11" db="EMBL/GenBank/DDBJ databases">
        <authorList>
            <person name="Varghese N."/>
            <person name="Submissions S."/>
        </authorList>
    </citation>
    <scope>NUCLEOTIDE SEQUENCE [LARGE SCALE GENOMIC DNA]</scope>
    <source>
        <strain evidence="2">DSM 27989</strain>
    </source>
</reference>
<sequence length="145" mass="16821">MKKFLILLVLFFAQIGFAQIDVKLSINNLKKMKGNLSIEFYRNMENYTKGQNAFKKLYIPVEDLDKYETVFKNVEPTFYAVKVFLDTNNNKKLDKSFLGIRKEPYGFSKNLNPTLREPTFEEAKVEMTEGNSIISISLNNNKGED</sequence>
<dbReference type="Pfam" id="PF09912">
    <property type="entry name" value="DUF2141"/>
    <property type="match status" value="1"/>
</dbReference>
<evidence type="ECO:0000313" key="2">
    <source>
        <dbReference type="Proteomes" id="UP000184120"/>
    </source>
</evidence>
<protein>
    <submittedName>
        <fullName evidence="1">Uncharacterized conserved protein, DUF2141 family</fullName>
    </submittedName>
</protein>
<name>A0A1M6ZUF8_9FLAO</name>
<dbReference type="InterPro" id="IPR018673">
    <property type="entry name" value="DUF2141"/>
</dbReference>
<gene>
    <name evidence="1" type="ORF">SAMN05443634_10856</name>
</gene>
<evidence type="ECO:0000313" key="1">
    <source>
        <dbReference type="EMBL" id="SHL34036.1"/>
    </source>
</evidence>
<accession>A0A1M6ZUF8</accession>
<dbReference type="OrthoDB" id="9788332at2"/>
<organism evidence="1 2">
    <name type="scientific">Chishuiella changwenlii</name>
    <dbReference type="NCBI Taxonomy" id="1434701"/>
    <lineage>
        <taxon>Bacteria</taxon>
        <taxon>Pseudomonadati</taxon>
        <taxon>Bacteroidota</taxon>
        <taxon>Flavobacteriia</taxon>
        <taxon>Flavobacteriales</taxon>
        <taxon>Weeksellaceae</taxon>
        <taxon>Chishuiella</taxon>
    </lineage>
</organism>
<proteinExistence type="predicted"/>
<dbReference type="AlphaFoldDB" id="A0A1M6ZUF8"/>
<dbReference type="Proteomes" id="UP000184120">
    <property type="component" value="Unassembled WGS sequence"/>
</dbReference>
<dbReference type="RefSeq" id="WP_072932856.1">
    <property type="nucleotide sequence ID" value="NZ_DAINVI010000007.1"/>
</dbReference>
<dbReference type="EMBL" id="FRBH01000008">
    <property type="protein sequence ID" value="SHL34036.1"/>
    <property type="molecule type" value="Genomic_DNA"/>
</dbReference>